<dbReference type="Gene3D" id="2.60.120.10">
    <property type="entry name" value="Jelly Rolls"/>
    <property type="match status" value="1"/>
</dbReference>
<dbReference type="Pfam" id="PF07883">
    <property type="entry name" value="Cupin_2"/>
    <property type="match status" value="1"/>
</dbReference>
<evidence type="ECO:0000259" key="1">
    <source>
        <dbReference type="Pfam" id="PF07883"/>
    </source>
</evidence>
<feature type="domain" description="Cupin type-2" evidence="1">
    <location>
        <begin position="44"/>
        <end position="100"/>
    </location>
</feature>
<dbReference type="InParanoid" id="A0A0Q2MIP3"/>
<reference evidence="2 3" key="1">
    <citation type="submission" date="2015-08" db="EMBL/GenBank/DDBJ databases">
        <title>Antibacterial properties of a collection of Vibrionaceae strains.</title>
        <authorList>
            <person name="Giubergia S."/>
        </authorList>
    </citation>
    <scope>NUCLEOTIDE SEQUENCE [LARGE SCALE GENOMIC DNA]</scope>
    <source>
        <strain evidence="2 3">S0821</strain>
    </source>
</reference>
<comment type="caution">
    <text evidence="2">The sequence shown here is derived from an EMBL/GenBank/DDBJ whole genome shotgun (WGS) entry which is preliminary data.</text>
</comment>
<name>A0A0Q2MIP3_VIBFU</name>
<dbReference type="InterPro" id="IPR011051">
    <property type="entry name" value="RmlC_Cupin_sf"/>
</dbReference>
<keyword evidence="3" id="KW-1185">Reference proteome</keyword>
<gene>
    <name evidence="2" type="ORF">AMR76_03005</name>
</gene>
<dbReference type="InterPro" id="IPR013096">
    <property type="entry name" value="Cupin_2"/>
</dbReference>
<dbReference type="InterPro" id="IPR014710">
    <property type="entry name" value="RmlC-like_jellyroll"/>
</dbReference>
<accession>A0A0Q2MIP3</accession>
<dbReference type="GeneID" id="50536741"/>
<dbReference type="CDD" id="cd06981">
    <property type="entry name" value="cupin_reut_a1446"/>
    <property type="match status" value="1"/>
</dbReference>
<dbReference type="RefSeq" id="WP_004728170.1">
    <property type="nucleotide sequence ID" value="NZ_CABLCD010000014.1"/>
</dbReference>
<dbReference type="AlphaFoldDB" id="A0A0Q2MIP3"/>
<evidence type="ECO:0000313" key="2">
    <source>
        <dbReference type="EMBL" id="KQH87570.1"/>
    </source>
</evidence>
<protein>
    <submittedName>
        <fullName evidence="2">Cupin</fullName>
    </submittedName>
</protein>
<evidence type="ECO:0000313" key="3">
    <source>
        <dbReference type="Proteomes" id="UP000051221"/>
    </source>
</evidence>
<dbReference type="Proteomes" id="UP000051221">
    <property type="component" value="Unassembled WGS sequence"/>
</dbReference>
<proteinExistence type="predicted"/>
<sequence>MNLFEAIPTALPDEQFKALLQRPNLRIERILSHGHTSPKQGWYDQEEHEWVLVLQGCGTVEFDNGESQTLHVGDYLNIPAHTRHRVTYTDPDDVTLWLAVFYPA</sequence>
<dbReference type="SUPFAM" id="SSF51182">
    <property type="entry name" value="RmlC-like cupins"/>
    <property type="match status" value="1"/>
</dbReference>
<organism evidence="2 3">
    <name type="scientific">Vibrio furnissii</name>
    <dbReference type="NCBI Taxonomy" id="29494"/>
    <lineage>
        <taxon>Bacteria</taxon>
        <taxon>Pseudomonadati</taxon>
        <taxon>Pseudomonadota</taxon>
        <taxon>Gammaproteobacteria</taxon>
        <taxon>Vibrionales</taxon>
        <taxon>Vibrionaceae</taxon>
        <taxon>Vibrio</taxon>
    </lineage>
</organism>
<dbReference type="EMBL" id="LKHS01000002">
    <property type="protein sequence ID" value="KQH87570.1"/>
    <property type="molecule type" value="Genomic_DNA"/>
</dbReference>